<name>A0A484PU65_9ZZZZ</name>
<dbReference type="AlphaFoldDB" id="A0A484PU65"/>
<proteinExistence type="predicted"/>
<feature type="compositionally biased region" description="Basic and acidic residues" evidence="1">
    <location>
        <begin position="115"/>
        <end position="126"/>
    </location>
</feature>
<feature type="region of interest" description="Disordered" evidence="1">
    <location>
        <begin position="18"/>
        <end position="85"/>
    </location>
</feature>
<dbReference type="EMBL" id="CAADIC010000011">
    <property type="protein sequence ID" value="VFR28771.1"/>
    <property type="molecule type" value="Genomic_DNA"/>
</dbReference>
<reference evidence="2" key="1">
    <citation type="submission" date="2019-03" db="EMBL/GenBank/DDBJ databases">
        <authorList>
            <person name="Danneels B."/>
        </authorList>
    </citation>
    <scope>NUCLEOTIDE SEQUENCE</scope>
</reference>
<protein>
    <submittedName>
        <fullName evidence="2">Ferredoxin</fullName>
    </submittedName>
</protein>
<sequence length="296" mass="31746">MRSGWFAMVKPPAVIGMTRHTAGTPLPKQKSGQPGPGSAHRHEDPRNQGLAVDMPTRGTALGTIGSRRRTRTVRPRPKASDRHGVTMSAARNVTIERRSPAIGGLATMRASGLPRDGDARAARPDITRPQQQEKLPPLPWRIATMSNDAYFPILAVTLTGEPAGDDANPCLSCGACCAHFRVSFYFGEADPLHGGVVPPALVTPISPSRVCMQGTEQGSGRCVALRGTLGQPGIHCDIYEQRPTPCREFDMWEADGSPNPDCQRLRLALNLPALLPRPDAENDPQGPATPNQPRAA</sequence>
<feature type="region of interest" description="Disordered" evidence="1">
    <location>
        <begin position="275"/>
        <end position="296"/>
    </location>
</feature>
<evidence type="ECO:0000313" key="2">
    <source>
        <dbReference type="EMBL" id="VFR28771.1"/>
    </source>
</evidence>
<accession>A0A484PU65</accession>
<gene>
    <name evidence="2" type="ORF">ANDA3_0974</name>
</gene>
<organism evidence="2">
    <name type="scientific">plant metagenome</name>
    <dbReference type="NCBI Taxonomy" id="1297885"/>
    <lineage>
        <taxon>unclassified sequences</taxon>
        <taxon>metagenomes</taxon>
        <taxon>organismal metagenomes</taxon>
    </lineage>
</organism>
<dbReference type="InterPro" id="IPR005358">
    <property type="entry name" value="Puta_zinc/iron-chelating_dom"/>
</dbReference>
<feature type="region of interest" description="Disordered" evidence="1">
    <location>
        <begin position="108"/>
        <end position="133"/>
    </location>
</feature>
<dbReference type="Pfam" id="PF03692">
    <property type="entry name" value="CxxCxxCC"/>
    <property type="match status" value="1"/>
</dbReference>
<evidence type="ECO:0000256" key="1">
    <source>
        <dbReference type="SAM" id="MobiDB-lite"/>
    </source>
</evidence>
<feature type="compositionally biased region" description="Basic residues" evidence="1">
    <location>
        <begin position="66"/>
        <end position="77"/>
    </location>
</feature>